<evidence type="ECO:0000256" key="6">
    <source>
        <dbReference type="ARBA" id="ARBA00023136"/>
    </source>
</evidence>
<evidence type="ECO:0000256" key="2">
    <source>
        <dbReference type="ARBA" id="ARBA00006228"/>
    </source>
</evidence>
<dbReference type="GO" id="GO:0008324">
    <property type="term" value="F:monoatomic cation transmembrane transporter activity"/>
    <property type="evidence" value="ECO:0007669"/>
    <property type="project" value="InterPro"/>
</dbReference>
<dbReference type="Proteomes" id="UP000541109">
    <property type="component" value="Unassembled WGS sequence"/>
</dbReference>
<accession>A0A839AJ48</accession>
<evidence type="ECO:0000256" key="5">
    <source>
        <dbReference type="ARBA" id="ARBA00022989"/>
    </source>
</evidence>
<keyword evidence="4 7" id="KW-0812">Transmembrane</keyword>
<keyword evidence="9" id="KW-1185">Reference proteome</keyword>
<dbReference type="RefSeq" id="WP_182167886.1">
    <property type="nucleotide sequence ID" value="NZ_JACFXV010000065.1"/>
</dbReference>
<evidence type="ECO:0000256" key="4">
    <source>
        <dbReference type="ARBA" id="ARBA00022692"/>
    </source>
</evidence>
<keyword evidence="5 7" id="KW-1133">Transmembrane helix</keyword>
<dbReference type="NCBIfam" id="NF006519">
    <property type="entry name" value="PRK08965.1-3"/>
    <property type="match status" value="1"/>
</dbReference>
<proteinExistence type="inferred from homology"/>
<evidence type="ECO:0000313" key="9">
    <source>
        <dbReference type="Proteomes" id="UP000541109"/>
    </source>
</evidence>
<dbReference type="Pfam" id="PF01899">
    <property type="entry name" value="MNHE"/>
    <property type="match status" value="1"/>
</dbReference>
<keyword evidence="3" id="KW-1003">Cell membrane</keyword>
<evidence type="ECO:0000256" key="7">
    <source>
        <dbReference type="SAM" id="Phobius"/>
    </source>
</evidence>
<comment type="similarity">
    <text evidence="2">Belongs to the CPA3 antiporters (TC 2.A.63) subunit E family.</text>
</comment>
<dbReference type="PANTHER" id="PTHR34584:SF1">
    <property type="entry name" value="NA(+)_H(+) ANTIPORTER SUBUNIT E1"/>
    <property type="match status" value="1"/>
</dbReference>
<dbReference type="AlphaFoldDB" id="A0A839AJ48"/>
<evidence type="ECO:0000313" key="8">
    <source>
        <dbReference type="EMBL" id="MBA5779058.1"/>
    </source>
</evidence>
<keyword evidence="6 7" id="KW-0472">Membrane</keyword>
<sequence length="158" mass="17637">MTGLFLINILLALAWGAVTGTFDIVNLGFGFVLGSLVLYLIREQVGTAGYFSRSYKVGSLALIFLYELVLSAWRVARIVLRPKIDLQPGIIAYPLTVDRDFEITMLANLITLTPGTLSVDVSNDRRTIYVHCIDVPDPQATIDDIKNAFERRILEAFR</sequence>
<comment type="subcellular location">
    <subcellularLocation>
        <location evidence="1">Cell membrane</location>
        <topology evidence="1">Multi-pass membrane protein</topology>
    </subcellularLocation>
</comment>
<evidence type="ECO:0000256" key="1">
    <source>
        <dbReference type="ARBA" id="ARBA00004651"/>
    </source>
</evidence>
<dbReference type="PANTHER" id="PTHR34584">
    <property type="entry name" value="NA(+)/H(+) ANTIPORTER SUBUNIT E1"/>
    <property type="match status" value="1"/>
</dbReference>
<reference evidence="8 9" key="1">
    <citation type="submission" date="2020-07" db="EMBL/GenBank/DDBJ databases">
        <title>Stappia sp., F7233, whole genome shotgun sequencing project.</title>
        <authorList>
            <person name="Jiang S."/>
            <person name="Liu Z.W."/>
            <person name="Du Z.J."/>
        </authorList>
    </citation>
    <scope>NUCLEOTIDE SEQUENCE [LARGE SCALE GENOMIC DNA]</scope>
    <source>
        <strain evidence="8 9">F7233</strain>
    </source>
</reference>
<organism evidence="8 9">
    <name type="scientific">Stappia albiluteola</name>
    <dbReference type="NCBI Taxonomy" id="2758565"/>
    <lineage>
        <taxon>Bacteria</taxon>
        <taxon>Pseudomonadati</taxon>
        <taxon>Pseudomonadota</taxon>
        <taxon>Alphaproteobacteria</taxon>
        <taxon>Hyphomicrobiales</taxon>
        <taxon>Stappiaceae</taxon>
        <taxon>Stappia</taxon>
    </lineage>
</organism>
<feature type="transmembrane region" description="Helical" evidence="7">
    <location>
        <begin position="54"/>
        <end position="73"/>
    </location>
</feature>
<dbReference type="EMBL" id="JACFXV010000065">
    <property type="protein sequence ID" value="MBA5779058.1"/>
    <property type="molecule type" value="Genomic_DNA"/>
</dbReference>
<protein>
    <submittedName>
        <fullName evidence="8">Na+/H+ antiporter subunit E</fullName>
    </submittedName>
</protein>
<dbReference type="PIRSF" id="PIRSF019239">
    <property type="entry name" value="MrpE"/>
    <property type="match status" value="1"/>
</dbReference>
<name>A0A839AJ48_9HYPH</name>
<gene>
    <name evidence="8" type="ORF">H2509_18165</name>
</gene>
<dbReference type="GO" id="GO:0005886">
    <property type="term" value="C:plasma membrane"/>
    <property type="evidence" value="ECO:0007669"/>
    <property type="project" value="UniProtKB-SubCell"/>
</dbReference>
<evidence type="ECO:0000256" key="3">
    <source>
        <dbReference type="ARBA" id="ARBA00022475"/>
    </source>
</evidence>
<feature type="transmembrane region" description="Helical" evidence="7">
    <location>
        <begin position="26"/>
        <end position="42"/>
    </location>
</feature>
<dbReference type="InterPro" id="IPR002758">
    <property type="entry name" value="Cation_antiport_E"/>
</dbReference>
<comment type="caution">
    <text evidence="8">The sequence shown here is derived from an EMBL/GenBank/DDBJ whole genome shotgun (WGS) entry which is preliminary data.</text>
</comment>